<feature type="transmembrane region" description="Helical" evidence="1">
    <location>
        <begin position="17"/>
        <end position="38"/>
    </location>
</feature>
<keyword evidence="1" id="KW-0812">Transmembrane</keyword>
<dbReference type="EMBL" id="BMPP01000001">
    <property type="protein sequence ID" value="GGK12589.1"/>
    <property type="molecule type" value="Genomic_DNA"/>
</dbReference>
<protein>
    <recommendedName>
        <fullName evidence="4">Succinate dehydrogenase</fullName>
    </recommendedName>
</protein>
<keyword evidence="1" id="KW-1133">Transmembrane helix</keyword>
<organism evidence="2 3">
    <name type="scientific">Deinococcus malanensis</name>
    <dbReference type="NCBI Taxonomy" id="1706855"/>
    <lineage>
        <taxon>Bacteria</taxon>
        <taxon>Thermotogati</taxon>
        <taxon>Deinococcota</taxon>
        <taxon>Deinococci</taxon>
        <taxon>Deinococcales</taxon>
        <taxon>Deinococcaceae</taxon>
        <taxon>Deinococcus</taxon>
    </lineage>
</organism>
<proteinExistence type="predicted"/>
<reference evidence="3" key="1">
    <citation type="journal article" date="2019" name="Int. J. Syst. Evol. Microbiol.">
        <title>The Global Catalogue of Microorganisms (GCM) 10K type strain sequencing project: providing services to taxonomists for standard genome sequencing and annotation.</title>
        <authorList>
            <consortium name="The Broad Institute Genomics Platform"/>
            <consortium name="The Broad Institute Genome Sequencing Center for Infectious Disease"/>
            <person name="Wu L."/>
            <person name="Ma J."/>
        </authorList>
    </citation>
    <scope>NUCLEOTIDE SEQUENCE [LARGE SCALE GENOMIC DNA]</scope>
    <source>
        <strain evidence="3">JCM 30331</strain>
    </source>
</reference>
<accession>A0ABQ2EHG9</accession>
<keyword evidence="3" id="KW-1185">Reference proteome</keyword>
<evidence type="ECO:0000313" key="3">
    <source>
        <dbReference type="Proteomes" id="UP000647587"/>
    </source>
</evidence>
<dbReference type="Proteomes" id="UP000647587">
    <property type="component" value="Unassembled WGS sequence"/>
</dbReference>
<evidence type="ECO:0008006" key="4">
    <source>
        <dbReference type="Google" id="ProtNLM"/>
    </source>
</evidence>
<evidence type="ECO:0000313" key="2">
    <source>
        <dbReference type="EMBL" id="GGK12589.1"/>
    </source>
</evidence>
<keyword evidence="1" id="KW-0472">Membrane</keyword>
<evidence type="ECO:0000256" key="1">
    <source>
        <dbReference type="SAM" id="Phobius"/>
    </source>
</evidence>
<sequence length="39" mass="4449">MGLMREFLNDWWRLGKLIAATLAIPVVLWGLLVLLGVLR</sequence>
<name>A0ABQ2EHG9_9DEIO</name>
<comment type="caution">
    <text evidence="2">The sequence shown here is derived from an EMBL/GenBank/DDBJ whole genome shotgun (WGS) entry which is preliminary data.</text>
</comment>
<gene>
    <name evidence="2" type="ORF">GCM10008955_02350</name>
</gene>